<reference evidence="2 3" key="1">
    <citation type="journal article" date="2016" name="Antonie Van Leeuwenhoek">
        <title>Denitratimonas tolerans gen. nov., sp. nov., a denitrifying bacterium isolated from a bioreactor for tannery wastewater treatment.</title>
        <authorList>
            <person name="Han S.I."/>
            <person name="Kim J.O."/>
            <person name="Lee Y.R."/>
            <person name="Ekpeghere K.I."/>
            <person name="Koh S.C."/>
            <person name="Whang K.S."/>
        </authorList>
    </citation>
    <scope>NUCLEOTIDE SEQUENCE [LARGE SCALE GENOMIC DNA]</scope>
    <source>
        <strain evidence="2 3">KACC 17565</strain>
    </source>
</reference>
<dbReference type="AlphaFoldDB" id="A0AAW9R3T2"/>
<keyword evidence="3" id="KW-1185">Reference proteome</keyword>
<comment type="caution">
    <text evidence="2">The sequence shown here is derived from an EMBL/GenBank/DDBJ whole genome shotgun (WGS) entry which is preliminary data.</text>
</comment>
<dbReference type="Pfam" id="PF05099">
    <property type="entry name" value="TerB"/>
    <property type="match status" value="1"/>
</dbReference>
<evidence type="ECO:0000313" key="2">
    <source>
        <dbReference type="EMBL" id="MEJ1248761.1"/>
    </source>
</evidence>
<dbReference type="InterPro" id="IPR007791">
    <property type="entry name" value="DjlA_N"/>
</dbReference>
<dbReference type="RefSeq" id="WP_337334474.1">
    <property type="nucleotide sequence ID" value="NZ_JBBDHC010000003.1"/>
</dbReference>
<accession>A0AAW9R3T2</accession>
<feature type="domain" description="Co-chaperone DjlA N-terminal" evidence="1">
    <location>
        <begin position="44"/>
        <end position="151"/>
    </location>
</feature>
<dbReference type="Gene3D" id="1.10.3680.10">
    <property type="entry name" value="TerB-like"/>
    <property type="match status" value="1"/>
</dbReference>
<evidence type="ECO:0000313" key="3">
    <source>
        <dbReference type="Proteomes" id="UP001364472"/>
    </source>
</evidence>
<sequence length="161" mass="17366">MASEESGAGFTGILRDLRSAVGELFTGGKLPKERELPVEVLFGLIGYVAKADSIVTSHEAEFVNSVMKDMDLPSGGLALANAAFERGRLRQIDLTHEARRIQELYPAGSSELLHWLDVLVGVAMADGRLFPRERATLEEVGAALGFSGETVRLRLAEVGAR</sequence>
<dbReference type="InterPro" id="IPR029024">
    <property type="entry name" value="TerB-like"/>
</dbReference>
<evidence type="ECO:0000259" key="1">
    <source>
        <dbReference type="Pfam" id="PF05099"/>
    </source>
</evidence>
<gene>
    <name evidence="2" type="ORF">WB794_03595</name>
</gene>
<dbReference type="SUPFAM" id="SSF158682">
    <property type="entry name" value="TerB-like"/>
    <property type="match status" value="1"/>
</dbReference>
<dbReference type="Proteomes" id="UP001364472">
    <property type="component" value="Unassembled WGS sequence"/>
</dbReference>
<dbReference type="EMBL" id="JBBDHC010000003">
    <property type="protein sequence ID" value="MEJ1248761.1"/>
    <property type="molecule type" value="Genomic_DNA"/>
</dbReference>
<organism evidence="2 3">
    <name type="scientific">Denitratimonas tolerans</name>
    <dbReference type="NCBI Taxonomy" id="1338420"/>
    <lineage>
        <taxon>Bacteria</taxon>
        <taxon>Pseudomonadati</taxon>
        <taxon>Pseudomonadota</taxon>
        <taxon>Gammaproteobacteria</taxon>
        <taxon>Lysobacterales</taxon>
        <taxon>Lysobacteraceae</taxon>
        <taxon>Denitratimonas</taxon>
    </lineage>
</organism>
<name>A0AAW9R3T2_9GAMM</name>
<proteinExistence type="predicted"/>
<protein>
    <submittedName>
        <fullName evidence="2">TerB family tellurite resistance protein</fullName>
    </submittedName>
</protein>